<feature type="coiled-coil region" evidence="4">
    <location>
        <begin position="1064"/>
        <end position="1098"/>
    </location>
</feature>
<dbReference type="PhylomeDB" id="D2A6I2"/>
<dbReference type="AlphaFoldDB" id="D2A6I2"/>
<dbReference type="STRING" id="7070.D2A6I2"/>
<dbReference type="HOGENOM" id="CLU_005434_0_0_1"/>
<proteinExistence type="inferred from homology"/>
<keyword evidence="7" id="KW-1185">Reference proteome</keyword>
<protein>
    <submittedName>
        <fullName evidence="6">Uncharacterized protein</fullName>
    </submittedName>
</protein>
<keyword evidence="3" id="KW-0539">Nucleus</keyword>
<evidence type="ECO:0000313" key="6">
    <source>
        <dbReference type="EMBL" id="EFA05514.1"/>
    </source>
</evidence>
<dbReference type="eggNOG" id="KOG1926">
    <property type="taxonomic scope" value="Eukaryota"/>
</dbReference>
<dbReference type="PANTHER" id="PTHR13213">
    <property type="entry name" value="MYB-BINDING PROTEIN 1A FAMILY MEMBER"/>
    <property type="match status" value="1"/>
</dbReference>
<organism evidence="6 7">
    <name type="scientific">Tribolium castaneum</name>
    <name type="common">Red flour beetle</name>
    <dbReference type="NCBI Taxonomy" id="7070"/>
    <lineage>
        <taxon>Eukaryota</taxon>
        <taxon>Metazoa</taxon>
        <taxon>Ecdysozoa</taxon>
        <taxon>Arthropoda</taxon>
        <taxon>Hexapoda</taxon>
        <taxon>Insecta</taxon>
        <taxon>Pterygota</taxon>
        <taxon>Neoptera</taxon>
        <taxon>Endopterygota</taxon>
        <taxon>Coleoptera</taxon>
        <taxon>Polyphaga</taxon>
        <taxon>Cucujiformia</taxon>
        <taxon>Tenebrionidae</taxon>
        <taxon>Tenebrionidae incertae sedis</taxon>
        <taxon>Tribolium</taxon>
    </lineage>
</organism>
<sequence length="1125" mass="129372">MAGEEHVEIVENGENHQKTNKRKRESSVLDNFTKLTNGQEKVRVKAGIDLIRHLTSDKNGEQSNDELKYALGRLIRGLGSSKIHAKTGFFAALVALLNLKTITIEEIFTHVEKELHKGGSNSKSENADICSGQILLCGAILRSNLYESCDEKEKIKVLEMLLKAGKERSYLNLASCKFLTDLFQQVEQKEFETVIFPLIKNDLAKPWQDQNLDSLFLFLQIQNHFPGFLHAKFLKNNLGTEELICSESLYDLALTLTSIPRVSSLNHPIFDLFIKTLSQTDLTVSFFNELDRTLIRQNRNKFFVATKLLTGILDELNDFSLIPELLTRNYLQQLLSTYKTAVGKQKDKEFQNLTQKLFETLVSCLKKDGVKSKIKIKVLKTLLFFPGTFIFEKVTRSKLVQNITATLNTEGVKKLAGIYRDVILATNDKVINENSTEKWWNVDRIYASHLLVKLLNHPSMHENNDWKVDQLVFLMKLGLLKDDNIGNDLADSFRETFYSSLDLKLSKLDDLRQILSKIAQEFDALATLVRQPLSDETAEMWQRTLDVATKLQNSSKKKNSVFHTLFLHLGLQLFNGNNAKLASDSLQELIICYDKTKKKSVDESELAWIEVVVDLFLNLLSHNSHLLRSVISCVFPHLCKYMTGSAIHQILGVLDPKSDSNPLSRIDESSSDEEVEEEEEDEDEEEEEISDEEEEEPVNDKLRMALHQALGASVDSEAESVDLDDLDDEEGEKLDEALSQAFKQFKPNLGRRKKQKKDEEALTHFRIRVLDLIEIYLNSNPTMILTLEIMLPLLQCLEFCIRDDHQKPLQDRLKSCLKKLSSLKKFDDCEGVNEEVLVELLKSLLEKGTRNVIIIQEMAEKLAECCIFVINCSEFVPKKKKIKAVIKDGLEAFFTRRDCVIPYVLFKNLVQTNWEGVLDLVPQLFGFVFANSIRPFRRGQAVELLRLFFSNHRFFSTHCEQVKSIEDHTRNFLRDCVDFFREFYANPTERKVKEKFLASLFELLAQLKSYEFESWAVLGDAVRDCRSILTFSKDTKVAFNKLCSSLKISNVVEMKQKTVKLNTVEECESEEKEEKRRKKKLSKDKLKLKKESKELRLQSLSEGLKRKFEWEEGEEEAKKAKTDDF</sequence>
<feature type="compositionally biased region" description="Basic and acidic residues" evidence="5">
    <location>
        <begin position="1"/>
        <end position="17"/>
    </location>
</feature>
<comment type="subcellular location">
    <subcellularLocation>
        <location evidence="1">Nucleus</location>
    </subcellularLocation>
</comment>
<dbReference type="InterPro" id="IPR007015">
    <property type="entry name" value="DNA_pol_V/MYBBP1A"/>
</dbReference>
<evidence type="ECO:0000256" key="3">
    <source>
        <dbReference type="ARBA" id="ARBA00023242"/>
    </source>
</evidence>
<dbReference type="KEGG" id="tca:659589"/>
<dbReference type="Pfam" id="PF04931">
    <property type="entry name" value="DNA_pol_phi"/>
    <property type="match status" value="1"/>
</dbReference>
<dbReference type="InParanoid" id="D2A6I2"/>
<feature type="region of interest" description="Disordered" evidence="5">
    <location>
        <begin position="661"/>
        <end position="698"/>
    </location>
</feature>
<dbReference type="PANTHER" id="PTHR13213:SF2">
    <property type="entry name" value="MYB-BINDING PROTEIN 1A"/>
    <property type="match status" value="1"/>
</dbReference>
<dbReference type="Proteomes" id="UP000007266">
    <property type="component" value="Linkage group 6"/>
</dbReference>
<evidence type="ECO:0000256" key="5">
    <source>
        <dbReference type="SAM" id="MobiDB-lite"/>
    </source>
</evidence>
<dbReference type="FunCoup" id="D2A6I2">
    <property type="interactions" value="213"/>
</dbReference>
<gene>
    <name evidence="6" type="primary">AUGUSTUS-3.0.2_15701</name>
    <name evidence="6" type="ORF">TcasGA2_TC015701</name>
</gene>
<dbReference type="GO" id="GO:0043565">
    <property type="term" value="F:sequence-specific DNA binding"/>
    <property type="evidence" value="ECO:0000318"/>
    <property type="project" value="GO_Central"/>
</dbReference>
<evidence type="ECO:0000313" key="7">
    <source>
        <dbReference type="Proteomes" id="UP000007266"/>
    </source>
</evidence>
<comment type="similarity">
    <text evidence="2">Belongs to the MYBBP1A family.</text>
</comment>
<dbReference type="OMA" id="LQTGHFW"/>
<keyword evidence="4" id="KW-0175">Coiled coil</keyword>
<feature type="region of interest" description="Disordered" evidence="5">
    <location>
        <begin position="1"/>
        <end position="25"/>
    </location>
</feature>
<accession>D2A6I2</accession>
<dbReference type="GO" id="GO:0003714">
    <property type="term" value="F:transcription corepressor activity"/>
    <property type="evidence" value="ECO:0000318"/>
    <property type="project" value="GO_Central"/>
</dbReference>
<reference evidence="6 7" key="2">
    <citation type="journal article" date="2010" name="Nucleic Acids Res.">
        <title>BeetleBase in 2010: revisions to provide comprehensive genomic information for Tribolium castaneum.</title>
        <authorList>
            <person name="Kim H.S."/>
            <person name="Murphy T."/>
            <person name="Xia J."/>
            <person name="Caragea D."/>
            <person name="Park Y."/>
            <person name="Beeman R.W."/>
            <person name="Lorenzen M.D."/>
            <person name="Butcher S."/>
            <person name="Manak J.R."/>
            <person name="Brown S.J."/>
        </authorList>
    </citation>
    <scope>GENOME REANNOTATION</scope>
    <source>
        <strain evidence="6 7">Georgia GA2</strain>
    </source>
</reference>
<evidence type="ECO:0000256" key="1">
    <source>
        <dbReference type="ARBA" id="ARBA00004123"/>
    </source>
</evidence>
<dbReference type="OrthoDB" id="342531at2759"/>
<dbReference type="SUPFAM" id="SSF48371">
    <property type="entry name" value="ARM repeat"/>
    <property type="match status" value="1"/>
</dbReference>
<dbReference type="EMBL" id="KQ971348">
    <property type="protein sequence ID" value="EFA05514.1"/>
    <property type="molecule type" value="Genomic_DNA"/>
</dbReference>
<dbReference type="InterPro" id="IPR016024">
    <property type="entry name" value="ARM-type_fold"/>
</dbReference>
<feature type="compositionally biased region" description="Acidic residues" evidence="5">
    <location>
        <begin position="669"/>
        <end position="697"/>
    </location>
</feature>
<evidence type="ECO:0000256" key="4">
    <source>
        <dbReference type="SAM" id="Coils"/>
    </source>
</evidence>
<evidence type="ECO:0000256" key="2">
    <source>
        <dbReference type="ARBA" id="ARBA00006809"/>
    </source>
</evidence>
<reference evidence="6 7" key="1">
    <citation type="journal article" date="2008" name="Nature">
        <title>The genome of the model beetle and pest Tribolium castaneum.</title>
        <authorList>
            <consortium name="Tribolium Genome Sequencing Consortium"/>
            <person name="Richards S."/>
            <person name="Gibbs R.A."/>
            <person name="Weinstock G.M."/>
            <person name="Brown S.J."/>
            <person name="Denell R."/>
            <person name="Beeman R.W."/>
            <person name="Gibbs R."/>
            <person name="Beeman R.W."/>
            <person name="Brown S.J."/>
            <person name="Bucher G."/>
            <person name="Friedrich M."/>
            <person name="Grimmelikhuijzen C.J."/>
            <person name="Klingler M."/>
            <person name="Lorenzen M."/>
            <person name="Richards S."/>
            <person name="Roth S."/>
            <person name="Schroder R."/>
            <person name="Tautz D."/>
            <person name="Zdobnov E.M."/>
            <person name="Muzny D."/>
            <person name="Gibbs R.A."/>
            <person name="Weinstock G.M."/>
            <person name="Attaway T."/>
            <person name="Bell S."/>
            <person name="Buhay C.J."/>
            <person name="Chandrabose M.N."/>
            <person name="Chavez D."/>
            <person name="Clerk-Blankenburg K.P."/>
            <person name="Cree A."/>
            <person name="Dao M."/>
            <person name="Davis C."/>
            <person name="Chacko J."/>
            <person name="Dinh H."/>
            <person name="Dugan-Rocha S."/>
            <person name="Fowler G."/>
            <person name="Garner T.T."/>
            <person name="Garnes J."/>
            <person name="Gnirke A."/>
            <person name="Hawes A."/>
            <person name="Hernandez J."/>
            <person name="Hines S."/>
            <person name="Holder M."/>
            <person name="Hume J."/>
            <person name="Jhangiani S.N."/>
            <person name="Joshi V."/>
            <person name="Khan Z.M."/>
            <person name="Jackson L."/>
            <person name="Kovar C."/>
            <person name="Kowis A."/>
            <person name="Lee S."/>
            <person name="Lewis L.R."/>
            <person name="Margolis J."/>
            <person name="Morgan M."/>
            <person name="Nazareth L.V."/>
            <person name="Nguyen N."/>
            <person name="Okwuonu G."/>
            <person name="Parker D."/>
            <person name="Richards S."/>
            <person name="Ruiz S.J."/>
            <person name="Santibanez J."/>
            <person name="Savard J."/>
            <person name="Scherer S.E."/>
            <person name="Schneider B."/>
            <person name="Sodergren E."/>
            <person name="Tautz D."/>
            <person name="Vattahil S."/>
            <person name="Villasana D."/>
            <person name="White C.S."/>
            <person name="Wright R."/>
            <person name="Park Y."/>
            <person name="Beeman R.W."/>
            <person name="Lord J."/>
            <person name="Oppert B."/>
            <person name="Lorenzen M."/>
            <person name="Brown S."/>
            <person name="Wang L."/>
            <person name="Savard J."/>
            <person name="Tautz D."/>
            <person name="Richards S."/>
            <person name="Weinstock G."/>
            <person name="Gibbs R.A."/>
            <person name="Liu Y."/>
            <person name="Worley K."/>
            <person name="Weinstock G."/>
            <person name="Elsik C.G."/>
            <person name="Reese J.T."/>
            <person name="Elhaik E."/>
            <person name="Landan G."/>
            <person name="Graur D."/>
            <person name="Arensburger P."/>
            <person name="Atkinson P."/>
            <person name="Beeman R.W."/>
            <person name="Beidler J."/>
            <person name="Brown S.J."/>
            <person name="Demuth J.P."/>
            <person name="Drury D.W."/>
            <person name="Du Y.Z."/>
            <person name="Fujiwara H."/>
            <person name="Lorenzen M."/>
            <person name="Maselli V."/>
            <person name="Osanai M."/>
            <person name="Park Y."/>
            <person name="Robertson H.M."/>
            <person name="Tu Z."/>
            <person name="Wang J.J."/>
            <person name="Wang S."/>
            <person name="Richards S."/>
            <person name="Song H."/>
            <person name="Zhang L."/>
            <person name="Sodergren E."/>
            <person name="Werner D."/>
            <person name="Stanke M."/>
            <person name="Morgenstern B."/>
            <person name="Solovyev V."/>
            <person name="Kosarev P."/>
            <person name="Brown G."/>
            <person name="Chen H.C."/>
            <person name="Ermolaeva O."/>
            <person name="Hlavina W."/>
            <person name="Kapustin Y."/>
            <person name="Kiryutin B."/>
            <person name="Kitts P."/>
            <person name="Maglott D."/>
            <person name="Pruitt K."/>
            <person name="Sapojnikov V."/>
            <person name="Souvorov A."/>
            <person name="Mackey A.J."/>
            <person name="Waterhouse R.M."/>
            <person name="Wyder S."/>
            <person name="Zdobnov E.M."/>
            <person name="Zdobnov E.M."/>
            <person name="Wyder S."/>
            <person name="Kriventseva E.V."/>
            <person name="Kadowaki T."/>
            <person name="Bork P."/>
            <person name="Aranda M."/>
            <person name="Bao R."/>
            <person name="Beermann A."/>
            <person name="Berns N."/>
            <person name="Bolognesi R."/>
            <person name="Bonneton F."/>
            <person name="Bopp D."/>
            <person name="Brown S.J."/>
            <person name="Bucher G."/>
            <person name="Butts T."/>
            <person name="Chaumot A."/>
            <person name="Denell R.E."/>
            <person name="Ferrier D.E."/>
            <person name="Friedrich M."/>
            <person name="Gordon C.M."/>
            <person name="Jindra M."/>
            <person name="Klingler M."/>
            <person name="Lan Q."/>
            <person name="Lattorff H.M."/>
            <person name="Laudet V."/>
            <person name="von Levetsow C."/>
            <person name="Liu Z."/>
            <person name="Lutz R."/>
            <person name="Lynch J.A."/>
            <person name="da Fonseca R.N."/>
            <person name="Posnien N."/>
            <person name="Reuter R."/>
            <person name="Roth S."/>
            <person name="Savard J."/>
            <person name="Schinko J.B."/>
            <person name="Schmitt C."/>
            <person name="Schoppmeier M."/>
            <person name="Schroder R."/>
            <person name="Shippy T.D."/>
            <person name="Simonnet F."/>
            <person name="Marques-Souza H."/>
            <person name="Tautz D."/>
            <person name="Tomoyasu Y."/>
            <person name="Trauner J."/>
            <person name="Van der Zee M."/>
            <person name="Vervoort M."/>
            <person name="Wittkopp N."/>
            <person name="Wimmer E.A."/>
            <person name="Yang X."/>
            <person name="Jones A.K."/>
            <person name="Sattelle D.B."/>
            <person name="Ebert P.R."/>
            <person name="Nelson D."/>
            <person name="Scott J.G."/>
            <person name="Beeman R.W."/>
            <person name="Muthukrishnan S."/>
            <person name="Kramer K.J."/>
            <person name="Arakane Y."/>
            <person name="Beeman R.W."/>
            <person name="Zhu Q."/>
            <person name="Hogenkamp D."/>
            <person name="Dixit R."/>
            <person name="Oppert B."/>
            <person name="Jiang H."/>
            <person name="Zou Z."/>
            <person name="Marshall J."/>
            <person name="Elpidina E."/>
            <person name="Vinokurov K."/>
            <person name="Oppert C."/>
            <person name="Zou Z."/>
            <person name="Evans J."/>
            <person name="Lu Z."/>
            <person name="Zhao P."/>
            <person name="Sumathipala N."/>
            <person name="Altincicek B."/>
            <person name="Vilcinskas A."/>
            <person name="Williams M."/>
            <person name="Hultmark D."/>
            <person name="Hetru C."/>
            <person name="Jiang H."/>
            <person name="Grimmelikhuijzen C.J."/>
            <person name="Hauser F."/>
            <person name="Cazzamali G."/>
            <person name="Williamson M."/>
            <person name="Park Y."/>
            <person name="Li B."/>
            <person name="Tanaka Y."/>
            <person name="Predel R."/>
            <person name="Neupert S."/>
            <person name="Schachtner J."/>
            <person name="Verleyen P."/>
            <person name="Raible F."/>
            <person name="Bork P."/>
            <person name="Friedrich M."/>
            <person name="Walden K.K."/>
            <person name="Robertson H.M."/>
            <person name="Angeli S."/>
            <person name="Foret S."/>
            <person name="Bucher G."/>
            <person name="Schuetz S."/>
            <person name="Maleszka R."/>
            <person name="Wimmer E.A."/>
            <person name="Beeman R.W."/>
            <person name="Lorenzen M."/>
            <person name="Tomoyasu Y."/>
            <person name="Miller S.C."/>
            <person name="Grossmann D."/>
            <person name="Bucher G."/>
        </authorList>
    </citation>
    <scope>NUCLEOTIDE SEQUENCE [LARGE SCALE GENOMIC DNA]</scope>
    <source>
        <strain evidence="6 7">Georgia GA2</strain>
    </source>
</reference>
<name>D2A6I2_TRICA</name>
<dbReference type="GO" id="GO:0005730">
    <property type="term" value="C:nucleolus"/>
    <property type="evidence" value="ECO:0000318"/>
    <property type="project" value="GO_Central"/>
</dbReference>